<sequence length="307" mass="34724">MKRKKSSRFEIWFSLGFLFTLVVAFGTFFLGLNMGITRTEAKYLNFKASVLQMETDASYSQQDLVTFYYVAFEPYQQFKEEFLELNDWLKRSDNSLSAAKALKDAQASAKAQYELIASYSVSDASPLLEQAQSDILKSLKLFEEGIGRNLSFIGGETGPKLVSKLSQDEFTVNAIDYGLKAQSKFYASIMKWNAKSDKSIPDSYSFRNDTTVAQWQAFTLSQKNKAVTDIMLNGKLYVSYLPQDMTAKIDQMINSGKASALKLNSVASIVKILTETEAVQSKEFIKWRSTYYASELLPLLPFFGEDY</sequence>
<dbReference type="EMBL" id="JAZHPZ010000001">
    <property type="protein sequence ID" value="MEF2964387.1"/>
    <property type="molecule type" value="Genomic_DNA"/>
</dbReference>
<proteinExistence type="predicted"/>
<accession>A0ABU7VKV6</accession>
<evidence type="ECO:0000256" key="1">
    <source>
        <dbReference type="SAM" id="Phobius"/>
    </source>
</evidence>
<protein>
    <recommendedName>
        <fullName evidence="4">Gliding motility-associated protein GldM N-terminal domain-containing protein</fullName>
    </recommendedName>
</protein>
<evidence type="ECO:0008006" key="4">
    <source>
        <dbReference type="Google" id="ProtNLM"/>
    </source>
</evidence>
<feature type="transmembrane region" description="Helical" evidence="1">
    <location>
        <begin position="12"/>
        <end position="32"/>
    </location>
</feature>
<dbReference type="Proteomes" id="UP001306950">
    <property type="component" value="Unassembled WGS sequence"/>
</dbReference>
<gene>
    <name evidence="2" type="ORF">V3851_00975</name>
</gene>
<keyword evidence="3" id="KW-1185">Reference proteome</keyword>
<evidence type="ECO:0000313" key="2">
    <source>
        <dbReference type="EMBL" id="MEF2964387.1"/>
    </source>
</evidence>
<evidence type="ECO:0000313" key="3">
    <source>
        <dbReference type="Proteomes" id="UP001306950"/>
    </source>
</evidence>
<reference evidence="2 3" key="1">
    <citation type="submission" date="2024-02" db="EMBL/GenBank/DDBJ databases">
        <title>A nitrogen-fixing paenibacillus bacterium.</title>
        <authorList>
            <person name="Zhang W.L."/>
            <person name="Chen S.F."/>
        </authorList>
    </citation>
    <scope>NUCLEOTIDE SEQUENCE [LARGE SCALE GENOMIC DNA]</scope>
    <source>
        <strain evidence="2 3">M1</strain>
    </source>
</reference>
<keyword evidence="1" id="KW-1133">Transmembrane helix</keyword>
<keyword evidence="1" id="KW-0812">Transmembrane</keyword>
<dbReference type="RefSeq" id="WP_331844623.1">
    <property type="nucleotide sequence ID" value="NZ_JAZHPZ010000001.1"/>
</dbReference>
<comment type="caution">
    <text evidence="2">The sequence shown here is derived from an EMBL/GenBank/DDBJ whole genome shotgun (WGS) entry which is preliminary data.</text>
</comment>
<keyword evidence="1" id="KW-0472">Membrane</keyword>
<name>A0ABU7VKV6_9BACL</name>
<organism evidence="2 3">
    <name type="scientific">Paenibacillus haidiansis</name>
    <dbReference type="NCBI Taxonomy" id="1574488"/>
    <lineage>
        <taxon>Bacteria</taxon>
        <taxon>Bacillati</taxon>
        <taxon>Bacillota</taxon>
        <taxon>Bacilli</taxon>
        <taxon>Bacillales</taxon>
        <taxon>Paenibacillaceae</taxon>
        <taxon>Paenibacillus</taxon>
    </lineage>
</organism>